<accession>G0R1C6</accession>
<dbReference type="InterPro" id="IPR001345">
    <property type="entry name" value="PG/BPGM_mutase_AS"/>
</dbReference>
<evidence type="ECO:0000313" key="4">
    <source>
        <dbReference type="Proteomes" id="UP000008983"/>
    </source>
</evidence>
<dbReference type="InParanoid" id="G0R1C6"/>
<evidence type="ECO:0000313" key="3">
    <source>
        <dbReference type="EMBL" id="EGR28759.1"/>
    </source>
</evidence>
<dbReference type="AlphaFoldDB" id="G0R1C6"/>
<dbReference type="Proteomes" id="UP000008983">
    <property type="component" value="Unassembled WGS sequence"/>
</dbReference>
<dbReference type="GO" id="GO:0005829">
    <property type="term" value="C:cytosol"/>
    <property type="evidence" value="ECO:0007669"/>
    <property type="project" value="TreeGrafter"/>
</dbReference>
<dbReference type="InterPro" id="IPR029033">
    <property type="entry name" value="His_PPase_superfam"/>
</dbReference>
<organism evidence="3 4">
    <name type="scientific">Ichthyophthirius multifiliis</name>
    <name type="common">White spot disease agent</name>
    <name type="synonym">Ich</name>
    <dbReference type="NCBI Taxonomy" id="5932"/>
    <lineage>
        <taxon>Eukaryota</taxon>
        <taxon>Sar</taxon>
        <taxon>Alveolata</taxon>
        <taxon>Ciliophora</taxon>
        <taxon>Intramacronucleata</taxon>
        <taxon>Oligohymenophorea</taxon>
        <taxon>Hymenostomatida</taxon>
        <taxon>Ophryoglenina</taxon>
        <taxon>Ichthyophthirius</taxon>
    </lineage>
</organism>
<dbReference type="STRING" id="857967.G0R1C6"/>
<dbReference type="InterPro" id="IPR013078">
    <property type="entry name" value="His_Pase_superF_clade-1"/>
</dbReference>
<dbReference type="Pfam" id="PF00300">
    <property type="entry name" value="His_Phos_1"/>
    <property type="match status" value="1"/>
</dbReference>
<dbReference type="OrthoDB" id="291431at2759"/>
<dbReference type="PIRSF" id="PIRSF000709">
    <property type="entry name" value="6PFK_2-Ptase"/>
    <property type="match status" value="1"/>
</dbReference>
<dbReference type="GO" id="GO:0043456">
    <property type="term" value="P:regulation of pentose-phosphate shunt"/>
    <property type="evidence" value="ECO:0007669"/>
    <property type="project" value="TreeGrafter"/>
</dbReference>
<dbReference type="SUPFAM" id="SSF53254">
    <property type="entry name" value="Phosphoglycerate mutase-like"/>
    <property type="match status" value="1"/>
</dbReference>
<feature type="binding site" evidence="2">
    <location>
        <position position="58"/>
    </location>
    <ligand>
        <name>substrate</name>
    </ligand>
</feature>
<dbReference type="GO" id="GO:0004331">
    <property type="term" value="F:fructose-2,6-bisphosphate 2-phosphatase activity"/>
    <property type="evidence" value="ECO:0007669"/>
    <property type="project" value="TreeGrafter"/>
</dbReference>
<reference evidence="3 4" key="1">
    <citation type="submission" date="2011-07" db="EMBL/GenBank/DDBJ databases">
        <authorList>
            <person name="Coyne R."/>
            <person name="Brami D."/>
            <person name="Johnson J."/>
            <person name="Hostetler J."/>
            <person name="Hannick L."/>
            <person name="Clark T."/>
            <person name="Cassidy-Hanley D."/>
            <person name="Inman J."/>
        </authorList>
    </citation>
    <scope>NUCLEOTIDE SEQUENCE [LARGE SCALE GENOMIC DNA]</scope>
    <source>
        <strain evidence="3 4">G5</strain>
    </source>
</reference>
<proteinExistence type="predicted"/>
<dbReference type="RefSeq" id="XP_004029995.1">
    <property type="nucleotide sequence ID" value="XM_004029947.1"/>
</dbReference>
<dbReference type="SMART" id="SM00855">
    <property type="entry name" value="PGAM"/>
    <property type="match status" value="1"/>
</dbReference>
<keyword evidence="4" id="KW-1185">Reference proteome</keyword>
<feature type="binding site" evidence="2">
    <location>
        <begin position="8"/>
        <end position="15"/>
    </location>
    <ligand>
        <name>substrate</name>
    </ligand>
</feature>
<dbReference type="PANTHER" id="PTHR46517">
    <property type="entry name" value="FRUCTOSE-2,6-BISPHOSPHATASE TIGAR"/>
    <property type="match status" value="1"/>
</dbReference>
<dbReference type="GO" id="GO:0045820">
    <property type="term" value="P:negative regulation of glycolytic process"/>
    <property type="evidence" value="ECO:0007669"/>
    <property type="project" value="TreeGrafter"/>
</dbReference>
<keyword evidence="1" id="KW-0378">Hydrolase</keyword>
<dbReference type="eggNOG" id="KOG0235">
    <property type="taxonomic scope" value="Eukaryota"/>
</dbReference>
<protein>
    <recommendedName>
        <fullName evidence="5">Phosphoglycerate mutase family protein</fullName>
    </recommendedName>
</protein>
<evidence type="ECO:0000256" key="1">
    <source>
        <dbReference type="ARBA" id="ARBA00022801"/>
    </source>
</evidence>
<dbReference type="PROSITE" id="PS00175">
    <property type="entry name" value="PG_MUTASE"/>
    <property type="match status" value="1"/>
</dbReference>
<dbReference type="PANTHER" id="PTHR46517:SF1">
    <property type="entry name" value="FRUCTOSE-2,6-BISPHOSPHATASE TIGAR"/>
    <property type="match status" value="1"/>
</dbReference>
<dbReference type="EMBL" id="GL984212">
    <property type="protein sequence ID" value="EGR28759.1"/>
    <property type="molecule type" value="Genomic_DNA"/>
</dbReference>
<gene>
    <name evidence="3" type="ORF">IMG5_169560</name>
</gene>
<dbReference type="Gene3D" id="3.40.50.1240">
    <property type="entry name" value="Phosphoglycerate mutase-like"/>
    <property type="match status" value="1"/>
</dbReference>
<sequence length="75" mass="8729">MIELWLIRHGQTEDNITQTLAGHTPGKLTELGIKQAMITGEFLKNEKFDYSYVSDLGRTKETYETIQRVRWGKLE</sequence>
<evidence type="ECO:0000256" key="2">
    <source>
        <dbReference type="PIRSR" id="PIRSR613078-2"/>
    </source>
</evidence>
<evidence type="ECO:0008006" key="5">
    <source>
        <dbReference type="Google" id="ProtNLM"/>
    </source>
</evidence>
<dbReference type="InterPro" id="IPR051695">
    <property type="entry name" value="Phosphoglycerate_Mutase"/>
</dbReference>
<dbReference type="CDD" id="cd07067">
    <property type="entry name" value="HP_PGM_like"/>
    <property type="match status" value="1"/>
</dbReference>
<dbReference type="GeneID" id="14904829"/>
<name>G0R1C6_ICHMU</name>